<feature type="compositionally biased region" description="Polar residues" evidence="4">
    <location>
        <begin position="11"/>
        <end position="24"/>
    </location>
</feature>
<evidence type="ECO:0000259" key="6">
    <source>
        <dbReference type="PROSITE" id="PS51194"/>
    </source>
</evidence>
<feature type="compositionally biased region" description="Polar residues" evidence="4">
    <location>
        <begin position="67"/>
        <end position="85"/>
    </location>
</feature>
<comment type="caution">
    <text evidence="7">The sequence shown here is derived from an EMBL/GenBank/DDBJ whole genome shotgun (WGS) entry which is preliminary data.</text>
</comment>
<dbReference type="Proteomes" id="UP000699042">
    <property type="component" value="Unassembled WGS sequence"/>
</dbReference>
<keyword evidence="2" id="KW-0378">Hydrolase</keyword>
<sequence>MKKPGAHFSFQPRNTIASETSSDLPPSHCRQKLHSDNIHEDSPQLRYTVMVNQRNPARGPLRPVNPNDDSQSSTSRELPKTNNPSKESRGAAHLLSRAESLDSASFDPDDLAAQVGSMRLSTTPKSKASAAIPNSSARRNPPAYRQTSPDLVEISRNDFKPPPRPAPKASESSSQHEQSILHSDALESFFSDVKRHDPFHSSSSQPVFGHPTKILSSLKQKATGIFNERRSRPEHHRPQQMAVPSVPLYQDRKPEPPTLYSSIGPDANPSTFRPTTTFGENEFWTDPAKASSDLKALLEGGMESEDEGEEKEKGEAVNDGTVEGLKVKLLPHQVEGVEWMRGRELGPVKKGKVPKGGILADDMGLGKTLQTISLILSNQKPNKDEAGWKKHFSGIEKTTLVVAPLALIRQWEAEIKEKVNKSHGLKVCVHHGPQRTKNFKDLAFYDVVVTTYQVLVSEWGHSSEDEKGVKAGAFGLHWWRVVLDEAHTIKNRNAKSTKACYALRSEYRWCLSGTPMQNNLEELQSLIKFLGIKPYDNLKEWKEQIEKPLKNGQGHVAIGRLHSLLRCFMKRRTKEILKEDGALNPGGKPTKEGEKSTTGFKVTERKVVTIATKFSPAERRFYTRLEARADKSIEQMLQGKINYANALVLLLRLRQACNHPKLLEGKLEKDREALSDAAPKTARGDIDTLAEMFGGMGIAARQCDVCGRELPRDVANSGKDTCQECREDLAYFNEHETPKPKKQKKQKSSVKKVVRKSLGGDAEEETPYKPKARRRPRNRNVVVDSDDEEADGSWLVPEDQQGQLRMGKTGGEEDENAEGGGEWIGANDSKHDSEDEDDDSQLDSFIVKDDEDKHGQNGDQSDVSDDSLLSIGAIASQVKEEKLRSSQSRVSDSETDSEEDTGVDESELHSDNDTDYDPAGKASKVLASAKIREMMQILHKEARKHKFIVFSQFTSMMDLVEPFFRKDGLKFTRYDGSMKNDEREASLDRLRNDKNTRILLCSLKCGSLGLNLTAATRVIILEPFWNPFVEEQAIDRVHRLTQTVDVIVYKLTVENTVEERILALQDKKRLLAETAIEGGMKKDAFKLGFKEIMDLFRRDASQAPAIGLGDSYPDPSASQATSARTSRQGSPESSLVAGKKKAKKPEHEMFGRRW</sequence>
<evidence type="ECO:0000313" key="8">
    <source>
        <dbReference type="Proteomes" id="UP000699042"/>
    </source>
</evidence>
<dbReference type="Gene3D" id="3.40.50.300">
    <property type="entry name" value="P-loop containing nucleotide triphosphate hydrolases"/>
    <property type="match status" value="2"/>
</dbReference>
<feature type="region of interest" description="Disordered" evidence="4">
    <location>
        <begin position="879"/>
        <end position="921"/>
    </location>
</feature>
<dbReference type="SUPFAM" id="SSF52540">
    <property type="entry name" value="P-loop containing nucleoside triphosphate hydrolases"/>
    <property type="match status" value="2"/>
</dbReference>
<feature type="region of interest" description="Disordered" evidence="4">
    <location>
        <begin position="301"/>
        <end position="320"/>
    </location>
</feature>
<accession>A0A9P7R1K0</accession>
<feature type="domain" description="Helicase ATP-binding" evidence="5">
    <location>
        <begin position="348"/>
        <end position="533"/>
    </location>
</feature>
<dbReference type="EMBL" id="JAESDN010000009">
    <property type="protein sequence ID" value="KAG7045513.1"/>
    <property type="molecule type" value="Genomic_DNA"/>
</dbReference>
<dbReference type="InterPro" id="IPR000330">
    <property type="entry name" value="SNF2_N"/>
</dbReference>
<dbReference type="AlphaFoldDB" id="A0A9P7R1K0"/>
<dbReference type="PANTHER" id="PTHR45626:SF14">
    <property type="entry name" value="ATP-DEPENDENT DNA HELICASE (EUROFUNG)"/>
    <property type="match status" value="1"/>
</dbReference>
<evidence type="ECO:0000256" key="2">
    <source>
        <dbReference type="ARBA" id="ARBA00022801"/>
    </source>
</evidence>
<proteinExistence type="predicted"/>
<dbReference type="Gene3D" id="3.40.50.10810">
    <property type="entry name" value="Tandem AAA-ATPase domain"/>
    <property type="match status" value="1"/>
</dbReference>
<dbReference type="InterPro" id="IPR014001">
    <property type="entry name" value="Helicase_ATP-bd"/>
</dbReference>
<feature type="region of interest" description="Disordered" evidence="4">
    <location>
        <begin position="736"/>
        <end position="841"/>
    </location>
</feature>
<feature type="compositionally biased region" description="Basic residues" evidence="4">
    <location>
        <begin position="740"/>
        <end position="755"/>
    </location>
</feature>
<name>A0A9P7R1K0_9PEZI</name>
<feature type="compositionally biased region" description="Low complexity" evidence="4">
    <location>
        <begin position="1116"/>
        <end position="1128"/>
    </location>
</feature>
<gene>
    <name evidence="7" type="ORF">JMJ77_009594</name>
</gene>
<dbReference type="GO" id="GO:0008094">
    <property type="term" value="F:ATP-dependent activity, acting on DNA"/>
    <property type="evidence" value="ECO:0007669"/>
    <property type="project" value="TreeGrafter"/>
</dbReference>
<dbReference type="GO" id="GO:0005634">
    <property type="term" value="C:nucleus"/>
    <property type="evidence" value="ECO:0007669"/>
    <property type="project" value="TreeGrafter"/>
</dbReference>
<dbReference type="GO" id="GO:0016787">
    <property type="term" value="F:hydrolase activity"/>
    <property type="evidence" value="ECO:0007669"/>
    <property type="project" value="UniProtKB-KW"/>
</dbReference>
<evidence type="ECO:0000256" key="4">
    <source>
        <dbReference type="SAM" id="MobiDB-lite"/>
    </source>
</evidence>
<dbReference type="SMART" id="SM00490">
    <property type="entry name" value="HELICc"/>
    <property type="match status" value="1"/>
</dbReference>
<feature type="compositionally biased region" description="Basic and acidic residues" evidence="4">
    <location>
        <begin position="1145"/>
        <end position="1154"/>
    </location>
</feature>
<dbReference type="InterPro" id="IPR027417">
    <property type="entry name" value="P-loop_NTPase"/>
</dbReference>
<dbReference type="PROSITE" id="PS51192">
    <property type="entry name" value="HELICASE_ATP_BIND_1"/>
    <property type="match status" value="1"/>
</dbReference>
<protein>
    <submittedName>
        <fullName evidence="7">SNF2 family domain-containing protein</fullName>
    </submittedName>
</protein>
<dbReference type="InterPro" id="IPR050628">
    <property type="entry name" value="SNF2_RAD54_helicase_TF"/>
</dbReference>
<feature type="compositionally biased region" description="Polar residues" evidence="4">
    <location>
        <begin position="170"/>
        <end position="181"/>
    </location>
</feature>
<evidence type="ECO:0000256" key="1">
    <source>
        <dbReference type="ARBA" id="ARBA00022741"/>
    </source>
</evidence>
<organism evidence="7 8">
    <name type="scientific">Colletotrichum scovillei</name>
    <dbReference type="NCBI Taxonomy" id="1209932"/>
    <lineage>
        <taxon>Eukaryota</taxon>
        <taxon>Fungi</taxon>
        <taxon>Dikarya</taxon>
        <taxon>Ascomycota</taxon>
        <taxon>Pezizomycotina</taxon>
        <taxon>Sordariomycetes</taxon>
        <taxon>Hypocreomycetidae</taxon>
        <taxon>Glomerellales</taxon>
        <taxon>Glomerellaceae</taxon>
        <taxon>Colletotrichum</taxon>
        <taxon>Colletotrichum acutatum species complex</taxon>
    </lineage>
</organism>
<dbReference type="PROSITE" id="PS51194">
    <property type="entry name" value="HELICASE_CTER"/>
    <property type="match status" value="1"/>
</dbReference>
<feature type="compositionally biased region" description="Acidic residues" evidence="4">
    <location>
        <begin position="893"/>
        <end position="905"/>
    </location>
</feature>
<feature type="compositionally biased region" description="Basic and acidic residues" evidence="4">
    <location>
        <begin position="33"/>
        <end position="43"/>
    </location>
</feature>
<keyword evidence="3" id="KW-0067">ATP-binding</keyword>
<feature type="region of interest" description="Disordered" evidence="4">
    <location>
        <begin position="1"/>
        <end position="185"/>
    </location>
</feature>
<feature type="region of interest" description="Disordered" evidence="4">
    <location>
        <begin position="1106"/>
        <end position="1154"/>
    </location>
</feature>
<evidence type="ECO:0000259" key="5">
    <source>
        <dbReference type="PROSITE" id="PS51192"/>
    </source>
</evidence>
<dbReference type="CDD" id="cd18008">
    <property type="entry name" value="DEXDc_SHPRH-like"/>
    <property type="match status" value="1"/>
</dbReference>
<dbReference type="InterPro" id="IPR038718">
    <property type="entry name" value="SNF2-like_sf"/>
</dbReference>
<evidence type="ECO:0000256" key="3">
    <source>
        <dbReference type="ARBA" id="ARBA00022840"/>
    </source>
</evidence>
<dbReference type="CDD" id="cd18793">
    <property type="entry name" value="SF2_C_SNF"/>
    <property type="match status" value="1"/>
</dbReference>
<dbReference type="FunFam" id="3.40.50.10810:FF:000053">
    <property type="entry name" value="SNF2 family helicase/ATPase, putative"/>
    <property type="match status" value="1"/>
</dbReference>
<keyword evidence="1" id="KW-0547">Nucleotide-binding</keyword>
<dbReference type="Pfam" id="PF00176">
    <property type="entry name" value="SNF2-rel_dom"/>
    <property type="match status" value="1"/>
</dbReference>
<feature type="domain" description="Helicase C-terminal" evidence="6">
    <location>
        <begin position="930"/>
        <end position="1093"/>
    </location>
</feature>
<dbReference type="GO" id="GO:0006281">
    <property type="term" value="P:DNA repair"/>
    <property type="evidence" value="ECO:0007669"/>
    <property type="project" value="TreeGrafter"/>
</dbReference>
<feature type="compositionally biased region" description="Polar residues" evidence="4">
    <location>
        <begin position="119"/>
        <end position="138"/>
    </location>
</feature>
<keyword evidence="8" id="KW-1185">Reference proteome</keyword>
<dbReference type="InterPro" id="IPR049730">
    <property type="entry name" value="SNF2/RAD54-like_C"/>
</dbReference>
<dbReference type="GO" id="GO:0005524">
    <property type="term" value="F:ATP binding"/>
    <property type="evidence" value="ECO:0007669"/>
    <property type="project" value="UniProtKB-KW"/>
</dbReference>
<dbReference type="Pfam" id="PF00271">
    <property type="entry name" value="Helicase_C"/>
    <property type="match status" value="1"/>
</dbReference>
<dbReference type="InterPro" id="IPR001650">
    <property type="entry name" value="Helicase_C-like"/>
</dbReference>
<dbReference type="SMART" id="SM00487">
    <property type="entry name" value="DEXDc"/>
    <property type="match status" value="1"/>
</dbReference>
<dbReference type="PANTHER" id="PTHR45626">
    <property type="entry name" value="TRANSCRIPTION TERMINATION FACTOR 2-RELATED"/>
    <property type="match status" value="1"/>
</dbReference>
<evidence type="ECO:0000313" key="7">
    <source>
        <dbReference type="EMBL" id="KAG7045513.1"/>
    </source>
</evidence>
<reference evidence="7" key="1">
    <citation type="submission" date="2021-05" db="EMBL/GenBank/DDBJ databases">
        <title>Comparative genomics of three Colletotrichum scovillei strains and genetic complementation revealed genes involved fungal growth and virulence on chili pepper.</title>
        <authorList>
            <person name="Hsieh D.-K."/>
            <person name="Chuang S.-C."/>
            <person name="Chen C.-Y."/>
            <person name="Chao Y.-T."/>
            <person name="Lu M.-Y.J."/>
            <person name="Lee M.-H."/>
            <person name="Shih M.-C."/>
        </authorList>
    </citation>
    <scope>NUCLEOTIDE SEQUENCE</scope>
    <source>
        <strain evidence="7">Coll-153</strain>
    </source>
</reference>